<keyword evidence="1" id="KW-0472">Membrane</keyword>
<feature type="transmembrane region" description="Helical" evidence="1">
    <location>
        <begin position="60"/>
        <end position="82"/>
    </location>
</feature>
<reference evidence="2" key="1">
    <citation type="journal article" date="2015" name="Nature">
        <title>Complex archaea that bridge the gap between prokaryotes and eukaryotes.</title>
        <authorList>
            <person name="Spang A."/>
            <person name="Saw J.H."/>
            <person name="Jorgensen S.L."/>
            <person name="Zaremba-Niedzwiedzka K."/>
            <person name="Martijn J."/>
            <person name="Lind A.E."/>
            <person name="van Eijk R."/>
            <person name="Schleper C."/>
            <person name="Guy L."/>
            <person name="Ettema T.J."/>
        </authorList>
    </citation>
    <scope>NUCLEOTIDE SEQUENCE</scope>
</reference>
<organism evidence="2">
    <name type="scientific">marine sediment metagenome</name>
    <dbReference type="NCBI Taxonomy" id="412755"/>
    <lineage>
        <taxon>unclassified sequences</taxon>
        <taxon>metagenomes</taxon>
        <taxon>ecological metagenomes</taxon>
    </lineage>
</organism>
<feature type="non-terminal residue" evidence="2">
    <location>
        <position position="127"/>
    </location>
</feature>
<dbReference type="EMBL" id="LAZR01010982">
    <property type="protein sequence ID" value="KKM64027.1"/>
    <property type="molecule type" value="Genomic_DNA"/>
</dbReference>
<evidence type="ECO:0000256" key="1">
    <source>
        <dbReference type="SAM" id="Phobius"/>
    </source>
</evidence>
<protein>
    <submittedName>
        <fullName evidence="2">Uncharacterized protein</fullName>
    </submittedName>
</protein>
<name>A0A0F9M466_9ZZZZ</name>
<proteinExistence type="predicted"/>
<keyword evidence="1" id="KW-0812">Transmembrane</keyword>
<feature type="transmembrane region" description="Helical" evidence="1">
    <location>
        <begin position="88"/>
        <end position="109"/>
    </location>
</feature>
<accession>A0A0F9M466</accession>
<feature type="transmembrane region" description="Helical" evidence="1">
    <location>
        <begin position="20"/>
        <end position="40"/>
    </location>
</feature>
<gene>
    <name evidence="2" type="ORF">LCGC14_1505460</name>
</gene>
<sequence>MFGSIYLKPYISLNTQIRDYIVILCSFNLFFASIYFLNAIRLERVFRLENKHIINYGKKIGVFTLFYIPHFFFLITLLIIDLHNLEKLMVFLMIFIEALLIGLILKEVYDLVFLMESKRDFELQKNR</sequence>
<keyword evidence="1" id="KW-1133">Transmembrane helix</keyword>
<dbReference type="AlphaFoldDB" id="A0A0F9M466"/>
<comment type="caution">
    <text evidence="2">The sequence shown here is derived from an EMBL/GenBank/DDBJ whole genome shotgun (WGS) entry which is preliminary data.</text>
</comment>
<evidence type="ECO:0000313" key="2">
    <source>
        <dbReference type="EMBL" id="KKM64027.1"/>
    </source>
</evidence>